<proteinExistence type="predicted"/>
<name>A0ABW0QV81_9BACL</name>
<protein>
    <submittedName>
        <fullName evidence="1">Uncharacterized protein</fullName>
    </submittedName>
</protein>
<evidence type="ECO:0000313" key="1">
    <source>
        <dbReference type="EMBL" id="MFC5528431.1"/>
    </source>
</evidence>
<accession>A0ABW0QV81</accession>
<gene>
    <name evidence="1" type="ORF">ACFPQ4_03065</name>
</gene>
<reference evidence="2" key="1">
    <citation type="journal article" date="2019" name="Int. J. Syst. Evol. Microbiol.">
        <title>The Global Catalogue of Microorganisms (GCM) 10K type strain sequencing project: providing services to taxonomists for standard genome sequencing and annotation.</title>
        <authorList>
            <consortium name="The Broad Institute Genomics Platform"/>
            <consortium name="The Broad Institute Genome Sequencing Center for Infectious Disease"/>
            <person name="Wu L."/>
            <person name="Ma J."/>
        </authorList>
    </citation>
    <scope>NUCLEOTIDE SEQUENCE [LARGE SCALE GENOMIC DNA]</scope>
    <source>
        <strain evidence="2">CGMCC 1.18578</strain>
    </source>
</reference>
<sequence>MDITREHLRFLEESKVVFANEPRRETHCNHDLTLIALRYGDSRDCIRIFQLDGEVAFFSNIIDNPTSYPIMRSEVHWFASLMESQLRAHDHKGGWLSESDAVLMSGLKKNLLLACNPEKSIQEVRRRLVNIANFAMMIADKLRTDR</sequence>
<evidence type="ECO:0000313" key="2">
    <source>
        <dbReference type="Proteomes" id="UP001596108"/>
    </source>
</evidence>
<organism evidence="1 2">
    <name type="scientific">Cohnella yongneupensis</name>
    <dbReference type="NCBI Taxonomy" id="425006"/>
    <lineage>
        <taxon>Bacteria</taxon>
        <taxon>Bacillati</taxon>
        <taxon>Bacillota</taxon>
        <taxon>Bacilli</taxon>
        <taxon>Bacillales</taxon>
        <taxon>Paenibacillaceae</taxon>
        <taxon>Cohnella</taxon>
    </lineage>
</organism>
<dbReference type="RefSeq" id="WP_378110268.1">
    <property type="nucleotide sequence ID" value="NZ_JBHSNC010000010.1"/>
</dbReference>
<dbReference type="EMBL" id="JBHSNC010000010">
    <property type="protein sequence ID" value="MFC5528431.1"/>
    <property type="molecule type" value="Genomic_DNA"/>
</dbReference>
<comment type="caution">
    <text evidence="1">The sequence shown here is derived from an EMBL/GenBank/DDBJ whole genome shotgun (WGS) entry which is preliminary data.</text>
</comment>
<dbReference type="Proteomes" id="UP001596108">
    <property type="component" value="Unassembled WGS sequence"/>
</dbReference>
<keyword evidence="2" id="KW-1185">Reference proteome</keyword>